<gene>
    <name evidence="3" type="ORF">SAMN05660653_00860</name>
</gene>
<feature type="domain" description="NADP-dependent oxidoreductase" evidence="2">
    <location>
        <begin position="70"/>
        <end position="246"/>
    </location>
</feature>
<dbReference type="GO" id="GO:0051536">
    <property type="term" value="F:iron-sulfur cluster binding"/>
    <property type="evidence" value="ECO:0007669"/>
    <property type="project" value="UniProtKB-KW"/>
</dbReference>
<sequence length="323" mass="35847">MAGKMNRRKFLRNTVGAAAGLGLSGLISAVDRPKSFAAAMSPATMPKRKLGRTGFEVSVFSLGGESALERRGNQYEAMALIDRALDLGVNYIDTSPTYGAGGSETNIGKVMALRRNEVFLATKSHDRGYDGTMRLAEQSLERLQTDHLDLYQIHNVRVMEDVDMALGKQGAIRAMEQLRSEKVIRHIGITGHKDPEVLLHALRSYDFDTVLMTLNAGDIHFKPFQKDLLRLAEEKQLGIIAMKVTAVNRIFREGGLNSMREALGYTLSFPVSTAIVGISNLEQLEENVQIASQFAPFSQQELGAIEAKVQPYHDEANFFKHYW</sequence>
<proteinExistence type="predicted"/>
<dbReference type="PRINTS" id="PR00069">
    <property type="entry name" value="ALDKETRDTASE"/>
</dbReference>
<keyword evidence="1" id="KW-0408">Iron</keyword>
<dbReference type="Gene3D" id="3.20.20.100">
    <property type="entry name" value="NADP-dependent oxidoreductase domain"/>
    <property type="match status" value="1"/>
</dbReference>
<name>A0A1G6BBB8_9BACT</name>
<dbReference type="STRING" id="617002.SAMN05660653_00860"/>
<dbReference type="InterPro" id="IPR053135">
    <property type="entry name" value="AKR2_Oxidoreductase"/>
</dbReference>
<reference evidence="3 4" key="1">
    <citation type="submission" date="2016-10" db="EMBL/GenBank/DDBJ databases">
        <authorList>
            <person name="de Groot N.N."/>
        </authorList>
    </citation>
    <scope>NUCLEOTIDE SEQUENCE [LARGE SCALE GENOMIC DNA]</scope>
    <source>
        <strain evidence="3 4">ASO4-2</strain>
    </source>
</reference>
<dbReference type="InterPro" id="IPR036812">
    <property type="entry name" value="NAD(P)_OxRdtase_dom_sf"/>
</dbReference>
<keyword evidence="1" id="KW-0479">Metal-binding</keyword>
<dbReference type="InterPro" id="IPR020471">
    <property type="entry name" value="AKR"/>
</dbReference>
<dbReference type="PANTHER" id="PTHR43312:SF1">
    <property type="entry name" value="NADP-DEPENDENT OXIDOREDUCTASE DOMAIN-CONTAINING PROTEIN"/>
    <property type="match status" value="1"/>
</dbReference>
<keyword evidence="1" id="KW-0411">Iron-sulfur</keyword>
<dbReference type="CDD" id="cd19100">
    <property type="entry name" value="AKR_unchar"/>
    <property type="match status" value="1"/>
</dbReference>
<dbReference type="PROSITE" id="PS51318">
    <property type="entry name" value="TAT"/>
    <property type="match status" value="1"/>
</dbReference>
<protein>
    <recommendedName>
        <fullName evidence="2">NADP-dependent oxidoreductase domain-containing protein</fullName>
    </recommendedName>
</protein>
<evidence type="ECO:0000313" key="3">
    <source>
        <dbReference type="EMBL" id="SDB17898.1"/>
    </source>
</evidence>
<dbReference type="GO" id="GO:0016491">
    <property type="term" value="F:oxidoreductase activity"/>
    <property type="evidence" value="ECO:0007669"/>
    <property type="project" value="InterPro"/>
</dbReference>
<evidence type="ECO:0000313" key="4">
    <source>
        <dbReference type="Proteomes" id="UP000198771"/>
    </source>
</evidence>
<keyword evidence="4" id="KW-1185">Reference proteome</keyword>
<dbReference type="InterPro" id="IPR023210">
    <property type="entry name" value="NADP_OxRdtase_dom"/>
</dbReference>
<dbReference type="InterPro" id="IPR006311">
    <property type="entry name" value="TAT_signal"/>
</dbReference>
<dbReference type="PANTHER" id="PTHR43312">
    <property type="entry name" value="D-THREO-ALDOSE 1-DEHYDROGENASE"/>
    <property type="match status" value="1"/>
</dbReference>
<evidence type="ECO:0000256" key="1">
    <source>
        <dbReference type="ARBA" id="ARBA00023014"/>
    </source>
</evidence>
<dbReference type="AlphaFoldDB" id="A0A1G6BBB8"/>
<dbReference type="RefSeq" id="WP_244148637.1">
    <property type="nucleotide sequence ID" value="NZ_FMXO01000004.1"/>
</dbReference>
<accession>A0A1G6BBB8</accession>
<evidence type="ECO:0000259" key="2">
    <source>
        <dbReference type="Pfam" id="PF00248"/>
    </source>
</evidence>
<organism evidence="3 4">
    <name type="scientific">Desulfonatronum thiosulfatophilum</name>
    <dbReference type="NCBI Taxonomy" id="617002"/>
    <lineage>
        <taxon>Bacteria</taxon>
        <taxon>Pseudomonadati</taxon>
        <taxon>Thermodesulfobacteriota</taxon>
        <taxon>Desulfovibrionia</taxon>
        <taxon>Desulfovibrionales</taxon>
        <taxon>Desulfonatronaceae</taxon>
        <taxon>Desulfonatronum</taxon>
    </lineage>
</organism>
<dbReference type="EMBL" id="FMXO01000004">
    <property type="protein sequence ID" value="SDB17898.1"/>
    <property type="molecule type" value="Genomic_DNA"/>
</dbReference>
<dbReference type="Pfam" id="PF00248">
    <property type="entry name" value="Aldo_ket_red"/>
    <property type="match status" value="1"/>
</dbReference>
<dbReference type="Proteomes" id="UP000198771">
    <property type="component" value="Unassembled WGS sequence"/>
</dbReference>
<dbReference type="SUPFAM" id="SSF51430">
    <property type="entry name" value="NAD(P)-linked oxidoreductase"/>
    <property type="match status" value="1"/>
</dbReference>